<gene>
    <name evidence="1" type="ORF">HCJ94_23330</name>
</gene>
<comment type="caution">
    <text evidence="1">The sequence shown here is derived from an EMBL/GenBank/DDBJ whole genome shotgun (WGS) entry which is preliminary data.</text>
</comment>
<evidence type="ECO:0000313" key="1">
    <source>
        <dbReference type="EMBL" id="NJP34834.1"/>
    </source>
</evidence>
<evidence type="ECO:0000313" key="2">
    <source>
        <dbReference type="Proteomes" id="UP000783871"/>
    </source>
</evidence>
<reference evidence="1 2" key="1">
    <citation type="submission" date="2020-03" db="EMBL/GenBank/DDBJ databases">
        <title>WGS of actinomycetes isolated from Thailand.</title>
        <authorList>
            <person name="Thawai C."/>
        </authorList>
    </citation>
    <scope>NUCLEOTIDE SEQUENCE [LARGE SCALE GENOMIC DNA]</scope>
    <source>
        <strain evidence="1 2">HSS6-12</strain>
    </source>
</reference>
<accession>A0ABX0ZE82</accession>
<name>A0ABX0ZE82_9ACTN</name>
<proteinExistence type="predicted"/>
<dbReference type="EMBL" id="JAATEO010000029">
    <property type="protein sequence ID" value="NJP34834.1"/>
    <property type="molecule type" value="Genomic_DNA"/>
</dbReference>
<dbReference type="Proteomes" id="UP000783871">
    <property type="component" value="Unassembled WGS sequence"/>
</dbReference>
<sequence length="82" mass="9024">MSETLLSVAHTMVATRRSVLGLINDHDIESPFVVFAEPDEEAASGAEPVHLNLEQEVIAAEAAWGRVKQLLEPVMQEVGTWR</sequence>
<keyword evidence="2" id="KW-1185">Reference proteome</keyword>
<organism evidence="1 2">
    <name type="scientific">Micromonospora thermarum</name>
    <dbReference type="NCBI Taxonomy" id="2720024"/>
    <lineage>
        <taxon>Bacteria</taxon>
        <taxon>Bacillati</taxon>
        <taxon>Actinomycetota</taxon>
        <taxon>Actinomycetes</taxon>
        <taxon>Micromonosporales</taxon>
        <taxon>Micromonosporaceae</taxon>
        <taxon>Micromonospora</taxon>
    </lineage>
</organism>
<protein>
    <submittedName>
        <fullName evidence="1">Uncharacterized protein</fullName>
    </submittedName>
</protein>
<dbReference type="RefSeq" id="WP_168003183.1">
    <property type="nucleotide sequence ID" value="NZ_JAATEO010000029.1"/>
</dbReference>